<reference evidence="6" key="2">
    <citation type="submission" date="2022-08" db="EMBL/GenBank/DDBJ databases">
        <authorList>
            <person name="Dong C."/>
        </authorList>
    </citation>
    <scope>NUCLEOTIDE SEQUENCE</scope>
    <source>
        <strain evidence="6">59MF3M-4</strain>
    </source>
</reference>
<dbReference type="SMART" id="SM00342">
    <property type="entry name" value="HTH_ARAC"/>
    <property type="match status" value="1"/>
</dbReference>
<comment type="caution">
    <text evidence="6">The sequence shown here is derived from an EMBL/GenBank/DDBJ whole genome shotgun (WGS) entry which is preliminary data.</text>
</comment>
<keyword evidence="2" id="KW-0238">DNA-binding</keyword>
<dbReference type="PANTHER" id="PTHR47894">
    <property type="entry name" value="HTH-TYPE TRANSCRIPTIONAL REGULATOR GADX"/>
    <property type="match status" value="1"/>
</dbReference>
<accession>A0A9X2WED4</accession>
<evidence type="ECO:0000256" key="3">
    <source>
        <dbReference type="ARBA" id="ARBA00023163"/>
    </source>
</evidence>
<dbReference type="GO" id="GO:0003700">
    <property type="term" value="F:DNA-binding transcription factor activity"/>
    <property type="evidence" value="ECO:0007669"/>
    <property type="project" value="InterPro"/>
</dbReference>
<gene>
    <name evidence="6" type="ORF">NYR02_07150</name>
</gene>
<feature type="region of interest" description="Disordered" evidence="4">
    <location>
        <begin position="337"/>
        <end position="358"/>
    </location>
</feature>
<evidence type="ECO:0000313" key="6">
    <source>
        <dbReference type="EMBL" id="MCT7358793.1"/>
    </source>
</evidence>
<keyword evidence="7" id="KW-1185">Reference proteome</keyword>
<dbReference type="PRINTS" id="PR00032">
    <property type="entry name" value="HTHARAC"/>
</dbReference>
<keyword evidence="3" id="KW-0804">Transcription</keyword>
<dbReference type="AlphaFoldDB" id="A0A9X2WED4"/>
<dbReference type="InterPro" id="IPR032687">
    <property type="entry name" value="AraC-type_N"/>
</dbReference>
<evidence type="ECO:0000256" key="4">
    <source>
        <dbReference type="SAM" id="MobiDB-lite"/>
    </source>
</evidence>
<keyword evidence="1" id="KW-0805">Transcription regulation</keyword>
<dbReference type="PROSITE" id="PS01124">
    <property type="entry name" value="HTH_ARAC_FAMILY_2"/>
    <property type="match status" value="1"/>
</dbReference>
<feature type="compositionally biased region" description="Polar residues" evidence="4">
    <location>
        <begin position="348"/>
        <end position="358"/>
    </location>
</feature>
<evidence type="ECO:0000256" key="1">
    <source>
        <dbReference type="ARBA" id="ARBA00023015"/>
    </source>
</evidence>
<dbReference type="Proteomes" id="UP001147830">
    <property type="component" value="Unassembled WGS sequence"/>
</dbReference>
<dbReference type="InterPro" id="IPR009057">
    <property type="entry name" value="Homeodomain-like_sf"/>
</dbReference>
<dbReference type="SUPFAM" id="SSF46689">
    <property type="entry name" value="Homeodomain-like"/>
    <property type="match status" value="1"/>
</dbReference>
<dbReference type="InterPro" id="IPR020449">
    <property type="entry name" value="Tscrpt_reg_AraC-type_HTH"/>
</dbReference>
<protein>
    <submittedName>
        <fullName evidence="6">AraC family transcriptional regulator</fullName>
    </submittedName>
</protein>
<name>A0A9X2WED4_9GAMM</name>
<dbReference type="RefSeq" id="WP_260975677.1">
    <property type="nucleotide sequence ID" value="NZ_JAOANI010000014.1"/>
</dbReference>
<evidence type="ECO:0000313" key="7">
    <source>
        <dbReference type="Proteomes" id="UP001147830"/>
    </source>
</evidence>
<dbReference type="GO" id="GO:0000976">
    <property type="term" value="F:transcription cis-regulatory region binding"/>
    <property type="evidence" value="ECO:0007669"/>
    <property type="project" value="TreeGrafter"/>
</dbReference>
<dbReference type="EMBL" id="JAOANI010000014">
    <property type="protein sequence ID" value="MCT7358793.1"/>
    <property type="molecule type" value="Genomic_DNA"/>
</dbReference>
<dbReference type="Pfam" id="PF12833">
    <property type="entry name" value="HTH_18"/>
    <property type="match status" value="1"/>
</dbReference>
<organism evidence="6 7">
    <name type="scientific">Thalassolituus pacificus</name>
    <dbReference type="NCBI Taxonomy" id="2975440"/>
    <lineage>
        <taxon>Bacteria</taxon>
        <taxon>Pseudomonadati</taxon>
        <taxon>Pseudomonadota</taxon>
        <taxon>Gammaproteobacteria</taxon>
        <taxon>Oceanospirillales</taxon>
        <taxon>Oceanospirillaceae</taxon>
        <taxon>Thalassolituus</taxon>
    </lineage>
</organism>
<reference evidence="6" key="1">
    <citation type="journal article" date="2022" name="Front. Microbiol.">
        <title>Genome-based taxonomic rearrangement of Oceanobacter-related bacteria including the description of Thalassolituus hydrocarbonoclasticus sp. nov. and Thalassolituus pacificus sp. nov. and emended description of the genus Thalassolituus.</title>
        <authorList>
            <person name="Dong C."/>
            <person name="Wei L."/>
            <person name="Wang J."/>
            <person name="Lai Q."/>
            <person name="Huang Z."/>
            <person name="Shao Z."/>
        </authorList>
    </citation>
    <scope>NUCLEOTIDE SEQUENCE</scope>
    <source>
        <strain evidence="6">59MF3M-4</strain>
    </source>
</reference>
<dbReference type="Pfam" id="PF12625">
    <property type="entry name" value="Arabinose_bd"/>
    <property type="match status" value="1"/>
</dbReference>
<dbReference type="PANTHER" id="PTHR47894:SF1">
    <property type="entry name" value="HTH-TYPE TRANSCRIPTIONAL REGULATOR VQSM"/>
    <property type="match status" value="1"/>
</dbReference>
<dbReference type="Gene3D" id="1.10.10.60">
    <property type="entry name" value="Homeodomain-like"/>
    <property type="match status" value="1"/>
</dbReference>
<evidence type="ECO:0000256" key="2">
    <source>
        <dbReference type="ARBA" id="ARBA00023125"/>
    </source>
</evidence>
<evidence type="ECO:0000259" key="5">
    <source>
        <dbReference type="PROSITE" id="PS01124"/>
    </source>
</evidence>
<dbReference type="GO" id="GO:0005829">
    <property type="term" value="C:cytosol"/>
    <property type="evidence" value="ECO:0007669"/>
    <property type="project" value="TreeGrafter"/>
</dbReference>
<proteinExistence type="predicted"/>
<dbReference type="InterPro" id="IPR018060">
    <property type="entry name" value="HTH_AraC"/>
</dbReference>
<sequence length="358" mass="39746">MSHSSAASRAFIGTEYLSQLIELLAQQGINTSQLAQGTGLSGKTLASAQEFISPLQYHKVVENALALSGDPLLGLEHGKRMNISSHGFLGFAIMASDTLGQALSLAIRYARTRTLLADIRFINDHDTAIIQINRLAAMPSTFSFVVQNIISTLVTISRFLTQNSEELTAVAKFTDIAVRPASCYEGILGIPVMFNQPHNQLCIPAWLLDTPVSTANNTARRMAEAECEKQLAELDRGQDLVTQIRRLLDRMDAYPTLTVMAKTLNSSPRTINRQLAQLNTTYQNIIDEARREQALHLLLETNTSVEDIAHQLGYNDPSNFGRAFRRWLGESPRAFRKRAREQYPAQVTEESMTENPPS</sequence>
<feature type="domain" description="HTH araC/xylS-type" evidence="5">
    <location>
        <begin position="238"/>
        <end position="338"/>
    </location>
</feature>